<gene>
    <name evidence="1" type="ORF">HMPREF1316_0494</name>
</gene>
<reference evidence="1 2" key="1">
    <citation type="submission" date="2013-08" db="EMBL/GenBank/DDBJ databases">
        <authorList>
            <person name="Durkin A.S."/>
            <person name="Haft D.R."/>
            <person name="McCorrison J."/>
            <person name="Torralba M."/>
            <person name="Gillis M."/>
            <person name="Haft D.H."/>
            <person name="Methe B."/>
            <person name="Sutton G."/>
            <person name="Nelson K.E."/>
        </authorList>
    </citation>
    <scope>NUCLEOTIDE SEQUENCE [LARGE SCALE GENOMIC DNA]</scope>
    <source>
        <strain evidence="1 2">F0195</strain>
    </source>
</reference>
<protein>
    <submittedName>
        <fullName evidence="1">Uncharacterized protein</fullName>
    </submittedName>
</protein>
<dbReference type="EMBL" id="AWEZ01000062">
    <property type="protein sequence ID" value="ERL06745.1"/>
    <property type="molecule type" value="Genomic_DNA"/>
</dbReference>
<name>U2TJW4_9ACTN</name>
<comment type="caution">
    <text evidence="1">The sequence shown here is derived from an EMBL/GenBank/DDBJ whole genome shotgun (WGS) entry which is preliminary data.</text>
</comment>
<organism evidence="1 2">
    <name type="scientific">Olsenella profusa F0195</name>
    <dbReference type="NCBI Taxonomy" id="1125712"/>
    <lineage>
        <taxon>Bacteria</taxon>
        <taxon>Bacillati</taxon>
        <taxon>Actinomycetota</taxon>
        <taxon>Coriobacteriia</taxon>
        <taxon>Coriobacteriales</taxon>
        <taxon>Atopobiaceae</taxon>
        <taxon>Olsenella</taxon>
    </lineage>
</organism>
<evidence type="ECO:0000313" key="1">
    <source>
        <dbReference type="EMBL" id="ERL06745.1"/>
    </source>
</evidence>
<dbReference type="Proteomes" id="UP000016638">
    <property type="component" value="Unassembled WGS sequence"/>
</dbReference>
<proteinExistence type="predicted"/>
<evidence type="ECO:0000313" key="2">
    <source>
        <dbReference type="Proteomes" id="UP000016638"/>
    </source>
</evidence>
<keyword evidence="2" id="KW-1185">Reference proteome</keyword>
<sequence>MSWVVTIAAEAQPVRRTGRERCRPRACYSVDLSDLLARAHGGDER</sequence>
<dbReference type="AlphaFoldDB" id="U2TJW4"/>
<accession>U2TJW4</accession>
<dbReference type="PATRIC" id="fig|1125712.3.peg.1918"/>